<dbReference type="EMBL" id="HBEY01048059">
    <property type="protein sequence ID" value="CAD8619705.1"/>
    <property type="molecule type" value="Transcribed_RNA"/>
</dbReference>
<dbReference type="PANTHER" id="PTHR46513:SF13">
    <property type="entry name" value="EGF-LIKE DOMAIN-CONTAINING PROTEIN"/>
    <property type="match status" value="1"/>
</dbReference>
<evidence type="ECO:0000313" key="2">
    <source>
        <dbReference type="EMBL" id="CAD8619705.1"/>
    </source>
</evidence>
<dbReference type="PROSITE" id="PS51120">
    <property type="entry name" value="LDLRB"/>
    <property type="match status" value="1"/>
</dbReference>
<dbReference type="AlphaFoldDB" id="A0A7S0QA41"/>
<sequence>MAPLIVFPSLSMALAMPPASRVPSTHAKPAAALSTAKHPQQTLSIFYTESDYDSASRKWVGRVQKLEAINPDEPRSIYDGVCPTGLAVDSCHGRLYVTDPRAPAIVSCEFDGSNVQSIGAGLFGTRMMDGPWGITIAPTMNTVMWSAAGHCAIRRADLDGSNVQIASQGDSSAWSASGPFGLGVCLRPGCAMAMRSARSPTDSFMQNGLGRIYWTSWGRIQVCEMGTGQVSDVVRGLIDPTALVVDTEHRRLFWTDAKAGKVQCSALDGSRVCDVATGLSSPWGLALGPTHLFWTDRGRGVVQSCCLSTGIVRDVLSGLREPKGVALLNGPSVRGRVVAEGTDTQGASKTQTAPSIVAASQAPGGHGLMRLRPTVASRARRAQRRAPRVDTLKGREKVDGLRGQQAVGQGVGIASGQGPSKPPNVQDIMYRSAHALQRLQANDVLPMQP</sequence>
<dbReference type="SUPFAM" id="SSF75011">
    <property type="entry name" value="3-carboxy-cis,cis-mucoante lactonizing enzyme"/>
    <property type="match status" value="1"/>
</dbReference>
<organism evidence="2">
    <name type="scientific">Coccolithus braarudii</name>
    <dbReference type="NCBI Taxonomy" id="221442"/>
    <lineage>
        <taxon>Eukaryota</taxon>
        <taxon>Haptista</taxon>
        <taxon>Haptophyta</taxon>
        <taxon>Prymnesiophyceae</taxon>
        <taxon>Coccolithales</taxon>
        <taxon>Coccolithaceae</taxon>
        <taxon>Coccolithus</taxon>
    </lineage>
</organism>
<dbReference type="PANTHER" id="PTHR46513">
    <property type="entry name" value="VITELLOGENIN RECEPTOR-LIKE PROTEIN-RELATED-RELATED"/>
    <property type="match status" value="1"/>
</dbReference>
<name>A0A7S0QA41_9EUKA</name>
<dbReference type="InterPro" id="IPR050778">
    <property type="entry name" value="Cueball_EGF_LRP_Nidogen"/>
</dbReference>
<evidence type="ECO:0008006" key="3">
    <source>
        <dbReference type="Google" id="ProtNLM"/>
    </source>
</evidence>
<keyword evidence="1" id="KW-0732">Signal</keyword>
<feature type="chain" id="PRO_5030890048" description="SMP-30/Gluconolactonase/LRE-like region domain-containing protein" evidence="1">
    <location>
        <begin position="16"/>
        <end position="449"/>
    </location>
</feature>
<dbReference type="InterPro" id="IPR000033">
    <property type="entry name" value="LDLR_classB_rpt"/>
</dbReference>
<dbReference type="Gene3D" id="2.120.10.30">
    <property type="entry name" value="TolB, C-terminal domain"/>
    <property type="match status" value="2"/>
</dbReference>
<protein>
    <recommendedName>
        <fullName evidence="3">SMP-30/Gluconolactonase/LRE-like region domain-containing protein</fullName>
    </recommendedName>
</protein>
<feature type="signal peptide" evidence="1">
    <location>
        <begin position="1"/>
        <end position="15"/>
    </location>
</feature>
<accession>A0A7S0QA41</accession>
<proteinExistence type="predicted"/>
<dbReference type="SMART" id="SM00135">
    <property type="entry name" value="LY"/>
    <property type="match status" value="3"/>
</dbReference>
<gene>
    <name evidence="2" type="ORF">CPEL01642_LOCUS23086</name>
</gene>
<evidence type="ECO:0000256" key="1">
    <source>
        <dbReference type="SAM" id="SignalP"/>
    </source>
</evidence>
<reference evidence="2" key="1">
    <citation type="submission" date="2021-01" db="EMBL/GenBank/DDBJ databases">
        <authorList>
            <person name="Corre E."/>
            <person name="Pelletier E."/>
            <person name="Niang G."/>
            <person name="Scheremetjew M."/>
            <person name="Finn R."/>
            <person name="Kale V."/>
            <person name="Holt S."/>
            <person name="Cochrane G."/>
            <person name="Meng A."/>
            <person name="Brown T."/>
            <person name="Cohen L."/>
        </authorList>
    </citation>
    <scope>NUCLEOTIDE SEQUENCE</scope>
    <source>
        <strain evidence="2">PLY182g</strain>
    </source>
</reference>
<dbReference type="InterPro" id="IPR011042">
    <property type="entry name" value="6-blade_b-propeller_TolB-like"/>
</dbReference>